<proteinExistence type="predicted"/>
<protein>
    <submittedName>
        <fullName evidence="1">AAEL002609-PA</fullName>
    </submittedName>
</protein>
<reference evidence="1" key="3">
    <citation type="submission" date="2012-09" db="EMBL/GenBank/DDBJ databases">
        <authorList>
            <consortium name="VectorBase"/>
        </authorList>
    </citation>
    <scope>NUCLEOTIDE SEQUENCE</scope>
    <source>
        <strain evidence="1">Liverpool</strain>
    </source>
</reference>
<reference evidence="1" key="2">
    <citation type="journal article" date="2007" name="Science">
        <title>Genome sequence of Aedes aegypti, a major arbovirus vector.</title>
        <authorList>
            <person name="Nene V."/>
            <person name="Wortman J.R."/>
            <person name="Lawson D."/>
            <person name="Haas B."/>
            <person name="Kodira C."/>
            <person name="Tu Z.J."/>
            <person name="Loftus B."/>
            <person name="Xi Z."/>
            <person name="Megy K."/>
            <person name="Grabherr M."/>
            <person name="Ren Q."/>
            <person name="Zdobnov E.M."/>
            <person name="Lobo N.F."/>
            <person name="Campbell K.S."/>
            <person name="Brown S.E."/>
            <person name="Bonaldo M.F."/>
            <person name="Zhu J."/>
            <person name="Sinkins S.P."/>
            <person name="Hogenkamp D.G."/>
            <person name="Amedeo P."/>
            <person name="Arensburger P."/>
            <person name="Atkinson P.W."/>
            <person name="Bidwell S."/>
            <person name="Biedler J."/>
            <person name="Birney E."/>
            <person name="Bruggner R.V."/>
            <person name="Costas J."/>
            <person name="Coy M.R."/>
            <person name="Crabtree J."/>
            <person name="Crawford M."/>
            <person name="Debruyn B."/>
            <person name="Decaprio D."/>
            <person name="Eiglmeier K."/>
            <person name="Eisenstadt E."/>
            <person name="El-Dorry H."/>
            <person name="Gelbart W.M."/>
            <person name="Gomes S.L."/>
            <person name="Hammond M."/>
            <person name="Hannick L.I."/>
            <person name="Hogan J.R."/>
            <person name="Holmes M.H."/>
            <person name="Jaffe D."/>
            <person name="Johnston J.S."/>
            <person name="Kennedy R.C."/>
            <person name="Koo H."/>
            <person name="Kravitz S."/>
            <person name="Kriventseva E.V."/>
            <person name="Kulp D."/>
            <person name="Labutti K."/>
            <person name="Lee E."/>
            <person name="Li S."/>
            <person name="Lovin D.D."/>
            <person name="Mao C."/>
            <person name="Mauceli E."/>
            <person name="Menck C.F."/>
            <person name="Miller J.R."/>
            <person name="Montgomery P."/>
            <person name="Mori A."/>
            <person name="Nascimento A.L."/>
            <person name="Naveira H.F."/>
            <person name="Nusbaum C."/>
            <person name="O'leary S."/>
            <person name="Orvis J."/>
            <person name="Pertea M."/>
            <person name="Quesneville H."/>
            <person name="Reidenbach K.R."/>
            <person name="Rogers Y.H."/>
            <person name="Roth C.W."/>
            <person name="Schneider J.R."/>
            <person name="Schatz M."/>
            <person name="Shumway M."/>
            <person name="Stanke M."/>
            <person name="Stinson E.O."/>
            <person name="Tubio J.M."/>
            <person name="Vanzee J.P."/>
            <person name="Verjovski-Almeida S."/>
            <person name="Werner D."/>
            <person name="White O."/>
            <person name="Wyder S."/>
            <person name="Zeng Q."/>
            <person name="Zhao Q."/>
            <person name="Zhao Y."/>
            <person name="Hill C.A."/>
            <person name="Raikhel A.S."/>
            <person name="Soares M.B."/>
            <person name="Knudson D.L."/>
            <person name="Lee N.H."/>
            <person name="Galagan J."/>
            <person name="Salzberg S.L."/>
            <person name="Paulsen I.T."/>
            <person name="Dimopoulos G."/>
            <person name="Collins F.H."/>
            <person name="Birren B."/>
            <person name="Fraser-Liggett C.M."/>
            <person name="Severson D.W."/>
        </authorList>
    </citation>
    <scope>NUCLEOTIDE SEQUENCE [LARGE SCALE GENOMIC DNA]</scope>
    <source>
        <strain evidence="1">Liverpool</strain>
    </source>
</reference>
<organism evidence="1 2">
    <name type="scientific">Aedes aegypti</name>
    <name type="common">Yellowfever mosquito</name>
    <name type="synonym">Culex aegypti</name>
    <dbReference type="NCBI Taxonomy" id="7159"/>
    <lineage>
        <taxon>Eukaryota</taxon>
        <taxon>Metazoa</taxon>
        <taxon>Ecdysozoa</taxon>
        <taxon>Arthropoda</taxon>
        <taxon>Hexapoda</taxon>
        <taxon>Insecta</taxon>
        <taxon>Pterygota</taxon>
        <taxon>Neoptera</taxon>
        <taxon>Endopterygota</taxon>
        <taxon>Diptera</taxon>
        <taxon>Nematocera</taxon>
        <taxon>Culicoidea</taxon>
        <taxon>Culicidae</taxon>
        <taxon>Culicinae</taxon>
        <taxon>Aedini</taxon>
        <taxon>Aedes</taxon>
        <taxon>Stegomyia</taxon>
    </lineage>
</organism>
<evidence type="ECO:0000313" key="2">
    <source>
        <dbReference type="Proteomes" id="UP000682892"/>
    </source>
</evidence>
<evidence type="ECO:0000313" key="1">
    <source>
        <dbReference type="EMBL" id="EAT46217.1"/>
    </source>
</evidence>
<dbReference type="Proteomes" id="UP000682892">
    <property type="component" value="Unassembled WGS sequence"/>
</dbReference>
<gene>
    <name evidence="1" type="ORF">AaeL_AAEL002609</name>
</gene>
<sequence>MNGRKLFLQAFKRQTLKPLTQNRMNHRSADHLFVQLKKTASQKPRRKTNNYNFLVSTDTLRFDGVPARISTIERITFRRWDRGVYEATIINKRTNNDAPL</sequence>
<dbReference type="HOGENOM" id="CLU_2308356_0_0_1"/>
<dbReference type="PaxDb" id="7159-AAEL002609-PA"/>
<dbReference type="EMBL" id="CH477246">
    <property type="protein sequence ID" value="EAT46217.1"/>
    <property type="molecule type" value="Genomic_DNA"/>
</dbReference>
<reference evidence="1" key="1">
    <citation type="submission" date="2005-10" db="EMBL/GenBank/DDBJ databases">
        <authorList>
            <person name="Loftus B.J."/>
            <person name="Nene V.M."/>
            <person name="Hannick L.I."/>
            <person name="Bidwell S."/>
            <person name="Haas B."/>
            <person name="Amedeo P."/>
            <person name="Orvis J."/>
            <person name="Wortman J.R."/>
            <person name="White O.R."/>
            <person name="Salzberg S."/>
            <person name="Shumway M."/>
            <person name="Koo H."/>
            <person name="Zhao Y."/>
            <person name="Holmes M."/>
            <person name="Miller J."/>
            <person name="Schatz M."/>
            <person name="Pop M."/>
            <person name="Pai G."/>
            <person name="Utterback T."/>
            <person name="Rogers Y.-H."/>
            <person name="Kravitz S."/>
            <person name="Fraser C.M."/>
        </authorList>
    </citation>
    <scope>NUCLEOTIDE SEQUENCE</scope>
    <source>
        <strain evidence="1">Liverpool</strain>
    </source>
</reference>
<name>Q17HM3_AEDAE</name>
<dbReference type="AlphaFoldDB" id="Q17HM3"/>
<accession>Q17HM3</accession>